<dbReference type="RefSeq" id="WP_377101874.1">
    <property type="nucleotide sequence ID" value="NZ_JBHTHU010000020.1"/>
</dbReference>
<sequence>MTKTLFKSFIFLLLTSFSLKAQVKIQGQIVDSVSKAAIPFATIGVKNRIIGTVADSTGRFQLSISPDSIGPGNPVIVSCVGYKSAEIGVQRLKDGHQLIALAIANTYLGQVAVKPLKFKVKTFGRTGSSAFMSTKMISEHNHTSDELGKEIGTVIGIDKNCRLTAFNMHVIFNHFDNVKFRLNIYSVKNGLADTLLIKDNILLDVGHVRQKWIHVDLTKYQIYLEGYKEVAVAIQWLKSTAGNNPQKSFNIAAVPALGHHILFRDKSQSTWLKVGGNLSMNFTADVYKD</sequence>
<proteinExistence type="predicted"/>
<reference evidence="3" key="1">
    <citation type="journal article" date="2019" name="Int. J. Syst. Evol. Microbiol.">
        <title>The Global Catalogue of Microorganisms (GCM) 10K type strain sequencing project: providing services to taxonomists for standard genome sequencing and annotation.</title>
        <authorList>
            <consortium name="The Broad Institute Genomics Platform"/>
            <consortium name="The Broad Institute Genome Sequencing Center for Infectious Disease"/>
            <person name="Wu L."/>
            <person name="Ma J."/>
        </authorList>
    </citation>
    <scope>NUCLEOTIDE SEQUENCE [LARGE SCALE GENOMIC DNA]</scope>
    <source>
        <strain evidence="3">CCUG 63418</strain>
    </source>
</reference>
<dbReference type="EMBL" id="JBHTHU010000020">
    <property type="protein sequence ID" value="MFD0751591.1"/>
    <property type="molecule type" value="Genomic_DNA"/>
</dbReference>
<organism evidence="2 3">
    <name type="scientific">Mucilaginibacter calamicampi</name>
    <dbReference type="NCBI Taxonomy" id="1302352"/>
    <lineage>
        <taxon>Bacteria</taxon>
        <taxon>Pseudomonadati</taxon>
        <taxon>Bacteroidota</taxon>
        <taxon>Sphingobacteriia</taxon>
        <taxon>Sphingobacteriales</taxon>
        <taxon>Sphingobacteriaceae</taxon>
        <taxon>Mucilaginibacter</taxon>
    </lineage>
</organism>
<dbReference type="SUPFAM" id="SSF49464">
    <property type="entry name" value="Carboxypeptidase regulatory domain-like"/>
    <property type="match status" value="1"/>
</dbReference>
<gene>
    <name evidence="2" type="ORF">ACFQZS_15670</name>
</gene>
<evidence type="ECO:0000313" key="2">
    <source>
        <dbReference type="EMBL" id="MFD0751591.1"/>
    </source>
</evidence>
<dbReference type="InterPro" id="IPR008969">
    <property type="entry name" value="CarboxyPept-like_regulatory"/>
</dbReference>
<keyword evidence="1" id="KW-0732">Signal</keyword>
<accession>A0ABW2Z495</accession>
<keyword evidence="3" id="KW-1185">Reference proteome</keyword>
<feature type="chain" id="PRO_5047540982" evidence="1">
    <location>
        <begin position="22"/>
        <end position="289"/>
    </location>
</feature>
<comment type="caution">
    <text evidence="2">The sequence shown here is derived from an EMBL/GenBank/DDBJ whole genome shotgun (WGS) entry which is preliminary data.</text>
</comment>
<feature type="signal peptide" evidence="1">
    <location>
        <begin position="1"/>
        <end position="21"/>
    </location>
</feature>
<dbReference type="Proteomes" id="UP001596958">
    <property type="component" value="Unassembled WGS sequence"/>
</dbReference>
<evidence type="ECO:0000256" key="1">
    <source>
        <dbReference type="SAM" id="SignalP"/>
    </source>
</evidence>
<evidence type="ECO:0000313" key="3">
    <source>
        <dbReference type="Proteomes" id="UP001596958"/>
    </source>
</evidence>
<name>A0ABW2Z495_9SPHI</name>
<dbReference type="Gene3D" id="2.60.40.1120">
    <property type="entry name" value="Carboxypeptidase-like, regulatory domain"/>
    <property type="match status" value="1"/>
</dbReference>
<dbReference type="Pfam" id="PF13715">
    <property type="entry name" value="CarbopepD_reg_2"/>
    <property type="match status" value="1"/>
</dbReference>
<protein>
    <submittedName>
        <fullName evidence="2">Carboxypeptidase-like regulatory domain-containing protein</fullName>
    </submittedName>
</protein>